<evidence type="ECO:0000313" key="1">
    <source>
        <dbReference type="EMBL" id="SCY39262.1"/>
    </source>
</evidence>
<keyword evidence="2" id="KW-1185">Reference proteome</keyword>
<organism evidence="1 2">
    <name type="scientific">Flavobacterium anhuiense</name>
    <dbReference type="NCBI Taxonomy" id="459526"/>
    <lineage>
        <taxon>Bacteria</taxon>
        <taxon>Pseudomonadati</taxon>
        <taxon>Bacteroidota</taxon>
        <taxon>Flavobacteriia</taxon>
        <taxon>Flavobacteriales</taxon>
        <taxon>Flavobacteriaceae</taxon>
        <taxon>Flavobacterium</taxon>
    </lineage>
</organism>
<evidence type="ECO:0000313" key="2">
    <source>
        <dbReference type="Proteomes" id="UP000199307"/>
    </source>
</evidence>
<sequence length="140" mass="15878">MEKTKVRVSSKGIVALEREIVWQKLINFGGTEKFVPKVIEKVTVHGSGIGAVRNIQLIGGGEIIEKLTSVNNDLFEMKFIIMSTPMQVFDYEGILKIDFVDSKSCEVSFESIYEVIPNNEKEIFKIIKDFQEVFISNLTI</sequence>
<accession>A0ABY0LMJ2</accession>
<gene>
    <name evidence="1" type="ORF">SAMN02927916_1905</name>
</gene>
<dbReference type="SUPFAM" id="SSF55961">
    <property type="entry name" value="Bet v1-like"/>
    <property type="match status" value="1"/>
</dbReference>
<comment type="caution">
    <text evidence="1">The sequence shown here is derived from an EMBL/GenBank/DDBJ whole genome shotgun (WGS) entry which is preliminary data.</text>
</comment>
<dbReference type="EMBL" id="FMVC01000003">
    <property type="protein sequence ID" value="SCY39262.1"/>
    <property type="molecule type" value="Genomic_DNA"/>
</dbReference>
<proteinExistence type="predicted"/>
<dbReference type="RefSeq" id="WP_139159187.1">
    <property type="nucleotide sequence ID" value="NZ_FMVC01000003.1"/>
</dbReference>
<dbReference type="InterPro" id="IPR023393">
    <property type="entry name" value="START-like_dom_sf"/>
</dbReference>
<evidence type="ECO:0008006" key="3">
    <source>
        <dbReference type="Google" id="ProtNLM"/>
    </source>
</evidence>
<dbReference type="Gene3D" id="3.30.530.20">
    <property type="match status" value="1"/>
</dbReference>
<name>A0ABY0LMJ2_9FLAO</name>
<reference evidence="1 2" key="1">
    <citation type="submission" date="2016-10" db="EMBL/GenBank/DDBJ databases">
        <authorList>
            <person name="Varghese N."/>
            <person name="Submissions S."/>
        </authorList>
    </citation>
    <scope>NUCLEOTIDE SEQUENCE [LARGE SCALE GENOMIC DNA]</scope>
    <source>
        <strain evidence="1 2">CGMCC 1.6859</strain>
    </source>
</reference>
<dbReference type="Proteomes" id="UP000199307">
    <property type="component" value="Unassembled WGS sequence"/>
</dbReference>
<protein>
    <recommendedName>
        <fullName evidence="3">Polyketide cyclase / dehydrase and lipid transport</fullName>
    </recommendedName>
</protein>